<organism evidence="2 3">
    <name type="scientific">Arctia plantaginis</name>
    <name type="common">Wood tiger moth</name>
    <name type="synonym">Phalaena plantaginis</name>
    <dbReference type="NCBI Taxonomy" id="874455"/>
    <lineage>
        <taxon>Eukaryota</taxon>
        <taxon>Metazoa</taxon>
        <taxon>Ecdysozoa</taxon>
        <taxon>Arthropoda</taxon>
        <taxon>Hexapoda</taxon>
        <taxon>Insecta</taxon>
        <taxon>Pterygota</taxon>
        <taxon>Neoptera</taxon>
        <taxon>Endopterygota</taxon>
        <taxon>Lepidoptera</taxon>
        <taxon>Glossata</taxon>
        <taxon>Ditrysia</taxon>
        <taxon>Noctuoidea</taxon>
        <taxon>Erebidae</taxon>
        <taxon>Arctiinae</taxon>
        <taxon>Arctia</taxon>
    </lineage>
</organism>
<proteinExistence type="predicted"/>
<dbReference type="Proteomes" id="UP000494256">
    <property type="component" value="Unassembled WGS sequence"/>
</dbReference>
<sequence>MAAKRTTKRAVARARSDHLQPLYEKLESSERQKLIYKLARSRIEVAQDISKAAVRKILGATSYFNELLNKQRKEVQPPDLPPNQGLVPPVTTNR</sequence>
<evidence type="ECO:0000256" key="1">
    <source>
        <dbReference type="SAM" id="MobiDB-lite"/>
    </source>
</evidence>
<reference evidence="2 3" key="1">
    <citation type="submission" date="2020-04" db="EMBL/GenBank/DDBJ databases">
        <authorList>
            <person name="Wallbank WR R."/>
            <person name="Pardo Diaz C."/>
            <person name="Kozak K."/>
            <person name="Martin S."/>
            <person name="Jiggins C."/>
            <person name="Moest M."/>
            <person name="Warren A I."/>
            <person name="Byers J.R.P. K."/>
            <person name="Montejo-Kovacevich G."/>
            <person name="Yen C E."/>
        </authorList>
    </citation>
    <scope>NUCLEOTIDE SEQUENCE [LARGE SCALE GENOMIC DNA]</scope>
</reference>
<protein>
    <submittedName>
        <fullName evidence="2">Uncharacterized protein</fullName>
    </submittedName>
</protein>
<evidence type="ECO:0000313" key="2">
    <source>
        <dbReference type="EMBL" id="CAB3237535.1"/>
    </source>
</evidence>
<gene>
    <name evidence="2" type="ORF">APLA_LOCUS7929</name>
</gene>
<accession>A0A8S0ZSE5</accession>
<dbReference type="OrthoDB" id="10044505at2759"/>
<feature type="region of interest" description="Disordered" evidence="1">
    <location>
        <begin position="73"/>
        <end position="94"/>
    </location>
</feature>
<evidence type="ECO:0000313" key="3">
    <source>
        <dbReference type="Proteomes" id="UP000494256"/>
    </source>
</evidence>
<dbReference type="EMBL" id="CADEBD010000303">
    <property type="protein sequence ID" value="CAB3237535.1"/>
    <property type="molecule type" value="Genomic_DNA"/>
</dbReference>
<name>A0A8S0ZSE5_ARCPL</name>
<dbReference type="AlphaFoldDB" id="A0A8S0ZSE5"/>
<comment type="caution">
    <text evidence="2">The sequence shown here is derived from an EMBL/GenBank/DDBJ whole genome shotgun (WGS) entry which is preliminary data.</text>
</comment>